<dbReference type="InterPro" id="IPR035902">
    <property type="entry name" value="Nuc_phospho_transferase"/>
</dbReference>
<dbReference type="PANTHER" id="PTHR43285">
    <property type="entry name" value="ANTHRANILATE PHOSPHORIBOSYLTRANSFERASE"/>
    <property type="match status" value="1"/>
</dbReference>
<evidence type="ECO:0000256" key="2">
    <source>
        <dbReference type="ARBA" id="ARBA00022679"/>
    </source>
</evidence>
<dbReference type="GO" id="GO:0000162">
    <property type="term" value="P:L-tryptophan biosynthetic process"/>
    <property type="evidence" value="ECO:0007669"/>
    <property type="project" value="InterPro"/>
</dbReference>
<reference evidence="5" key="1">
    <citation type="submission" date="2020-03" db="EMBL/GenBank/DDBJ databases">
        <title>Complete genome sequence of sulfur-oxidizing bacterium skT11.</title>
        <authorList>
            <person name="Kanda M."/>
            <person name="Kojima H."/>
            <person name="Fukui M."/>
        </authorList>
    </citation>
    <scope>NUCLEOTIDE SEQUENCE [LARGE SCALE GENOMIC DNA]</scope>
    <source>
        <strain evidence="5">skT11</strain>
    </source>
</reference>
<dbReference type="Proteomes" id="UP000502260">
    <property type="component" value="Chromosome"/>
</dbReference>
<keyword evidence="4" id="KW-0238">DNA-binding</keyword>
<evidence type="ECO:0000313" key="5">
    <source>
        <dbReference type="Proteomes" id="UP000502260"/>
    </source>
</evidence>
<sequence length="324" mass="34593">MSIATLIRELGRGQASLAESEAHSLFAAMLDGGVEDLELGALLYALRTKGESLDELLGFQRAVEERLYKLKAPHDGIMPVVIPAYGGGQETANLLPLFALLLQHFGIPVLLHGTLENHDGMAASYVLRELGILPCVSLSQAQHALDQEGLAFVPTAVLCPGLASMLSLRNRLGLRNSAHLMVKLLQPFSDAGLHLVSASQPDWLEQLRTYLLATEAHALLLQSCDGEPFANPMQRPQLEHLNQGSCEILFEAERSPTRSSPNLPKAASAAATALWTKQILAGEVPLPLPLVNQLACCLYGTGYAQDMNQAKAIAAIEAGGLAAA</sequence>
<keyword evidence="1" id="KW-0328">Glycosyltransferase</keyword>
<dbReference type="InterPro" id="IPR017459">
    <property type="entry name" value="Glycosyl_Trfase_fam3_N_dom"/>
</dbReference>
<evidence type="ECO:0000256" key="1">
    <source>
        <dbReference type="ARBA" id="ARBA00022676"/>
    </source>
</evidence>
<dbReference type="Pfam" id="PF02885">
    <property type="entry name" value="Glycos_trans_3N"/>
    <property type="match status" value="1"/>
</dbReference>
<dbReference type="PANTHER" id="PTHR43285:SF4">
    <property type="entry name" value="TRANSFERASE"/>
    <property type="match status" value="1"/>
</dbReference>
<dbReference type="Gene3D" id="3.40.1030.10">
    <property type="entry name" value="Nucleoside phosphorylase/phosphoribosyltransferase catalytic domain"/>
    <property type="match status" value="1"/>
</dbReference>
<keyword evidence="2" id="KW-0808">Transferase</keyword>
<dbReference type="GO" id="GO:0003677">
    <property type="term" value="F:DNA binding"/>
    <property type="evidence" value="ECO:0007669"/>
    <property type="project" value="UniProtKB-KW"/>
</dbReference>
<dbReference type="Gene3D" id="1.20.970.10">
    <property type="entry name" value="Transferase, Pyrimidine Nucleoside Phosphorylase, Chain C"/>
    <property type="match status" value="1"/>
</dbReference>
<keyword evidence="5" id="KW-1185">Reference proteome</keyword>
<evidence type="ECO:0000259" key="3">
    <source>
        <dbReference type="Pfam" id="PF02885"/>
    </source>
</evidence>
<dbReference type="SUPFAM" id="SSF47648">
    <property type="entry name" value="Nucleoside phosphorylase/phosphoribosyltransferase N-terminal domain"/>
    <property type="match status" value="1"/>
</dbReference>
<dbReference type="AlphaFoldDB" id="A0A6F8VCR3"/>
<dbReference type="SUPFAM" id="SSF52418">
    <property type="entry name" value="Nucleoside phosphorylase/phosphoribosyltransferase catalytic domain"/>
    <property type="match status" value="1"/>
</dbReference>
<accession>A0A6F8VCR3</accession>
<dbReference type="EMBL" id="AP022853">
    <property type="protein sequence ID" value="BCB26529.1"/>
    <property type="molecule type" value="Genomic_DNA"/>
</dbReference>
<organism evidence="4 5">
    <name type="scientific">Sulfurimicrobium lacus</name>
    <dbReference type="NCBI Taxonomy" id="2715678"/>
    <lineage>
        <taxon>Bacteria</taxon>
        <taxon>Pseudomonadati</taxon>
        <taxon>Pseudomonadota</taxon>
        <taxon>Betaproteobacteria</taxon>
        <taxon>Nitrosomonadales</taxon>
        <taxon>Sulfuricellaceae</taxon>
        <taxon>Sulfurimicrobium</taxon>
    </lineage>
</organism>
<dbReference type="InterPro" id="IPR036320">
    <property type="entry name" value="Glycosyl_Trfase_fam3_N_dom_sf"/>
</dbReference>
<gene>
    <name evidence="4" type="primary">ybiB</name>
    <name evidence="4" type="ORF">SKTS_14150</name>
</gene>
<dbReference type="RefSeq" id="WP_173062416.1">
    <property type="nucleotide sequence ID" value="NZ_AP022853.1"/>
</dbReference>
<dbReference type="NCBIfam" id="NF006005">
    <property type="entry name" value="PRK08136.1"/>
    <property type="match status" value="1"/>
</dbReference>
<dbReference type="GO" id="GO:0005829">
    <property type="term" value="C:cytosol"/>
    <property type="evidence" value="ECO:0007669"/>
    <property type="project" value="TreeGrafter"/>
</dbReference>
<proteinExistence type="predicted"/>
<feature type="domain" description="Glycosyl transferase family 3 N-terminal" evidence="3">
    <location>
        <begin position="5"/>
        <end position="63"/>
    </location>
</feature>
<dbReference type="InterPro" id="IPR005940">
    <property type="entry name" value="Anthranilate_Pribosyl_Tfrase"/>
</dbReference>
<dbReference type="KEGG" id="slac:SKTS_14150"/>
<protein>
    <submittedName>
        <fullName evidence="4">DNA-binding protein YbiB</fullName>
    </submittedName>
</protein>
<name>A0A6F8VCR3_9PROT</name>
<dbReference type="GO" id="GO:0004048">
    <property type="term" value="F:anthranilate phosphoribosyltransferase activity"/>
    <property type="evidence" value="ECO:0007669"/>
    <property type="project" value="InterPro"/>
</dbReference>
<evidence type="ECO:0000313" key="4">
    <source>
        <dbReference type="EMBL" id="BCB26529.1"/>
    </source>
</evidence>